<evidence type="ECO:0000313" key="1">
    <source>
        <dbReference type="EMBL" id="KKN44374.1"/>
    </source>
</evidence>
<comment type="caution">
    <text evidence="1">The sequence shown here is derived from an EMBL/GenBank/DDBJ whole genome shotgun (WGS) entry which is preliminary data.</text>
</comment>
<organism evidence="1">
    <name type="scientific">marine sediment metagenome</name>
    <dbReference type="NCBI Taxonomy" id="412755"/>
    <lineage>
        <taxon>unclassified sequences</taxon>
        <taxon>metagenomes</taxon>
        <taxon>ecological metagenomes</taxon>
    </lineage>
</organism>
<name>A0A0F9QPN2_9ZZZZ</name>
<proteinExistence type="predicted"/>
<sequence>MALTAEELEFVRNGFTPIFEDEDGNKFITNLFDWVGKDEEEAMMMGAVVGVLSGVPLGFTFTGEVAKAVGERVHFEVPTEHGFKIAIIDGPVFNERMAVQSKGDVQ</sequence>
<dbReference type="AlphaFoldDB" id="A0A0F9QPN2"/>
<dbReference type="EMBL" id="LAZR01001455">
    <property type="protein sequence ID" value="KKN44374.1"/>
    <property type="molecule type" value="Genomic_DNA"/>
</dbReference>
<gene>
    <name evidence="1" type="ORF">LCGC14_0693700</name>
</gene>
<reference evidence="1" key="1">
    <citation type="journal article" date="2015" name="Nature">
        <title>Complex archaea that bridge the gap between prokaryotes and eukaryotes.</title>
        <authorList>
            <person name="Spang A."/>
            <person name="Saw J.H."/>
            <person name="Jorgensen S.L."/>
            <person name="Zaremba-Niedzwiedzka K."/>
            <person name="Martijn J."/>
            <person name="Lind A.E."/>
            <person name="van Eijk R."/>
            <person name="Schleper C."/>
            <person name="Guy L."/>
            <person name="Ettema T.J."/>
        </authorList>
    </citation>
    <scope>NUCLEOTIDE SEQUENCE</scope>
</reference>
<accession>A0A0F9QPN2</accession>
<protein>
    <submittedName>
        <fullName evidence="1">Uncharacterized protein</fullName>
    </submittedName>
</protein>